<dbReference type="EMBL" id="BJLP01000003">
    <property type="protein sequence ID" value="GEA79854.1"/>
    <property type="molecule type" value="Genomic_DNA"/>
</dbReference>
<reference evidence="2 3" key="1">
    <citation type="submission" date="2019-06" db="EMBL/GenBank/DDBJ databases">
        <title>Whole genome shotgun sequence of Cellulomonas uda NBRC 3747.</title>
        <authorList>
            <person name="Hosoyama A."/>
            <person name="Uohara A."/>
            <person name="Ohji S."/>
            <person name="Ichikawa N."/>
        </authorList>
    </citation>
    <scope>NUCLEOTIDE SEQUENCE [LARGE SCALE GENOMIC DNA]</scope>
    <source>
        <strain evidence="2 3">NBRC 3747</strain>
    </source>
</reference>
<dbReference type="Proteomes" id="UP000315842">
    <property type="component" value="Unassembled WGS sequence"/>
</dbReference>
<accession>A0A4Y3K900</accession>
<protein>
    <submittedName>
        <fullName evidence="2">Uncharacterized protein</fullName>
    </submittedName>
</protein>
<feature type="region of interest" description="Disordered" evidence="1">
    <location>
        <begin position="158"/>
        <end position="178"/>
    </location>
</feature>
<evidence type="ECO:0000256" key="1">
    <source>
        <dbReference type="SAM" id="MobiDB-lite"/>
    </source>
</evidence>
<proteinExistence type="predicted"/>
<gene>
    <name evidence="2" type="ORF">CUD01_02980</name>
</gene>
<dbReference type="AlphaFoldDB" id="A0A4Y3K900"/>
<organism evidence="2 3">
    <name type="scientific">Cellulomonas uda</name>
    <dbReference type="NCBI Taxonomy" id="1714"/>
    <lineage>
        <taxon>Bacteria</taxon>
        <taxon>Bacillati</taxon>
        <taxon>Actinomycetota</taxon>
        <taxon>Actinomycetes</taxon>
        <taxon>Micrococcales</taxon>
        <taxon>Cellulomonadaceae</taxon>
        <taxon>Cellulomonas</taxon>
    </lineage>
</organism>
<sequence>MLAVLLGGATATTSVARAQAASAALSQGESAARRVSAFSAERLSLLAARKAHELEVAIERDRVRRQIELDRMVAASRPQRSGEVVATFSGNRVDVARTPPESGSPPMQVLRRSTVEVAIASAGEKRLVTLQVPSVLRPGPGSNRQVMGQWRVVCAPGEGEPGRVVTSEADDGDATSSKSTTRNLLAWDASTVTVRSLFTFTLPGTYACHGSWGARSSVAVQDDRVTQISAQPGTLTVSDVLNDDVDAKQCFWTPRFGTSGALPTSCAYSSPLQGDQARLVPGGPSAHVNRMTAFVAAPTDTEPGRWMRASATIHVTSCAAEQYRGTCRPEDRKKGTFTRFLGKLLLRDANGDPYPASCVQLAGGVRGWQKLDVSGKVHHDQLQFDLRFRVLPGCSPEVLLLSTVSAQKMKGATAGEVHDLSSQILVVVDEHVGSGR</sequence>
<name>A0A4Y3K900_CELUD</name>
<evidence type="ECO:0000313" key="3">
    <source>
        <dbReference type="Proteomes" id="UP000315842"/>
    </source>
</evidence>
<comment type="caution">
    <text evidence="2">The sequence shown here is derived from an EMBL/GenBank/DDBJ whole genome shotgun (WGS) entry which is preliminary data.</text>
</comment>
<evidence type="ECO:0000313" key="2">
    <source>
        <dbReference type="EMBL" id="GEA79854.1"/>
    </source>
</evidence>
<keyword evidence="3" id="KW-1185">Reference proteome</keyword>